<organism evidence="2 3">
    <name type="scientific">Perkinsus olseni</name>
    <name type="common">Perkinsus atlanticus</name>
    <dbReference type="NCBI Taxonomy" id="32597"/>
    <lineage>
        <taxon>Eukaryota</taxon>
        <taxon>Sar</taxon>
        <taxon>Alveolata</taxon>
        <taxon>Perkinsozoa</taxon>
        <taxon>Perkinsea</taxon>
        <taxon>Perkinsida</taxon>
        <taxon>Perkinsidae</taxon>
        <taxon>Perkinsus</taxon>
    </lineage>
</organism>
<evidence type="ECO:0000313" key="2">
    <source>
        <dbReference type="EMBL" id="KAF4731037.1"/>
    </source>
</evidence>
<keyword evidence="1" id="KW-0732">Signal</keyword>
<name>A0A7J6SDZ7_PEROL</name>
<comment type="caution">
    <text evidence="2">The sequence shown here is derived from an EMBL/GenBank/DDBJ whole genome shotgun (WGS) entry which is preliminary data.</text>
</comment>
<proteinExistence type="predicted"/>
<evidence type="ECO:0000313" key="3">
    <source>
        <dbReference type="Proteomes" id="UP000574390"/>
    </source>
</evidence>
<feature type="signal peptide" evidence="1">
    <location>
        <begin position="1"/>
        <end position="22"/>
    </location>
</feature>
<feature type="chain" id="PRO_5029681376" evidence="1">
    <location>
        <begin position="23"/>
        <end position="483"/>
    </location>
</feature>
<reference evidence="2 3" key="1">
    <citation type="submission" date="2020-04" db="EMBL/GenBank/DDBJ databases">
        <title>Perkinsus olseni comparative genomics.</title>
        <authorList>
            <person name="Bogema D.R."/>
        </authorList>
    </citation>
    <scope>NUCLEOTIDE SEQUENCE [LARGE SCALE GENOMIC DNA]</scope>
    <source>
        <strain evidence="2">ATCC PRA-205</strain>
    </source>
</reference>
<dbReference type="AlphaFoldDB" id="A0A7J6SDZ7"/>
<evidence type="ECO:0000256" key="1">
    <source>
        <dbReference type="SAM" id="SignalP"/>
    </source>
</evidence>
<accession>A0A7J6SDZ7</accession>
<gene>
    <name evidence="2" type="ORF">FOZ62_030707</name>
</gene>
<dbReference type="Proteomes" id="UP000574390">
    <property type="component" value="Unassembled WGS sequence"/>
</dbReference>
<sequence length="483" mass="54604">MARLLHLCTTILLCTKKPVVQAQPPDAEKWDQACRDVMQRESYCMFYKLGAGAVCHGSDPPIPCGPANTTSLPTPPLPGVDECALLNPTGGRTVPERFDDSEPDLIWGKAEDVSRCLYSLRMTRFDALFILHNLKYVLTENYAFTDIANGLNESIQSNTCGFKLHSLDVDTQGFIDGKIKEFADVLEPMTLAERKKFLSESIPAAPFHFALQRAFFYELPIRFDSYMRSGAQVVTLGSVDLDDFYTAVYGTPVTQHQQGDIIVQVDGKPVLEWMQDMVSERGPYLGRYQGPLQRLNRHFFVSPILARDPLFYNPPTGPLAITFEDGLTDTIHWLGSVDDYSKLVGESAITARFYNTLTNRNPLFPRTVKFETEFYKKESETLWGLGGEDLFTADFDTQVLDDILRPKPASRRRGVSFSESACDKLTIAKVEGWFKKFKSIAEFYEWGNDTAKYLPLFFEDSVLVAYETIPDRNFLLRIGLTLK</sequence>
<dbReference type="EMBL" id="JABANM010015465">
    <property type="protein sequence ID" value="KAF4731037.1"/>
    <property type="molecule type" value="Genomic_DNA"/>
</dbReference>
<protein>
    <submittedName>
        <fullName evidence="2">Uncharacterized protein</fullName>
    </submittedName>
</protein>